<gene>
    <name evidence="1" type="ORF">DEJ50_15600</name>
</gene>
<dbReference type="InterPro" id="IPR036265">
    <property type="entry name" value="HIT-like_sf"/>
</dbReference>
<dbReference type="SUPFAM" id="SSF54197">
    <property type="entry name" value="HIT-like"/>
    <property type="match status" value="1"/>
</dbReference>
<dbReference type="Proteomes" id="UP000325211">
    <property type="component" value="Chromosome"/>
</dbReference>
<name>A0A5P2D2Q8_STRVZ</name>
<organism evidence="1 2">
    <name type="scientific">Streptomyces venezuelae</name>
    <dbReference type="NCBI Taxonomy" id="54571"/>
    <lineage>
        <taxon>Bacteria</taxon>
        <taxon>Bacillati</taxon>
        <taxon>Actinomycetota</taxon>
        <taxon>Actinomycetes</taxon>
        <taxon>Kitasatosporales</taxon>
        <taxon>Streptomycetaceae</taxon>
        <taxon>Streptomyces</taxon>
    </lineage>
</organism>
<evidence type="ECO:0000313" key="1">
    <source>
        <dbReference type="EMBL" id="QES49023.1"/>
    </source>
</evidence>
<sequence>MTEPSAYVRRLPIGEPLSLPVDGVSGWDVFPYEGDIRVRALEQPTLPEPDRNGEQGPQDCVFCSLADGDCLWTDEHWRLVDEHGGLPAILKLVPRGHHDLSDLPPERAAELGPMLQRVERAVLSPGGIARSHVNRWGDGAAHLHVFFFARPEGMLQLRGSFLPAWDEALPPLPEEMLAENRRIIAQAMAKDGGTARV</sequence>
<dbReference type="Gene3D" id="3.30.428.10">
    <property type="entry name" value="HIT-like"/>
    <property type="match status" value="1"/>
</dbReference>
<dbReference type="AlphaFoldDB" id="A0A5P2D2Q8"/>
<evidence type="ECO:0008006" key="3">
    <source>
        <dbReference type="Google" id="ProtNLM"/>
    </source>
</evidence>
<dbReference type="OrthoDB" id="3867598at2"/>
<accession>A0A5P2D2Q8</accession>
<protein>
    <recommendedName>
        <fullName evidence="3">HIT family protein</fullName>
    </recommendedName>
</protein>
<dbReference type="RefSeq" id="WP_150208609.1">
    <property type="nucleotide sequence ID" value="NZ_CP029190.1"/>
</dbReference>
<reference evidence="1 2" key="1">
    <citation type="submission" date="2018-05" db="EMBL/GenBank/DDBJ databases">
        <title>Streptomyces venezuelae.</title>
        <authorList>
            <person name="Kim W."/>
            <person name="Lee N."/>
            <person name="Cho B.-K."/>
        </authorList>
    </citation>
    <scope>NUCLEOTIDE SEQUENCE [LARGE SCALE GENOMIC DNA]</scope>
    <source>
        <strain evidence="1 2">ATCC 21782</strain>
    </source>
</reference>
<proteinExistence type="predicted"/>
<dbReference type="EMBL" id="CP029190">
    <property type="protein sequence ID" value="QES49023.1"/>
    <property type="molecule type" value="Genomic_DNA"/>
</dbReference>
<evidence type="ECO:0000313" key="2">
    <source>
        <dbReference type="Proteomes" id="UP000325211"/>
    </source>
</evidence>